<organism evidence="1 2">
    <name type="scientific">Oryza glaberrima</name>
    <name type="common">African rice</name>
    <dbReference type="NCBI Taxonomy" id="4538"/>
    <lineage>
        <taxon>Eukaryota</taxon>
        <taxon>Viridiplantae</taxon>
        <taxon>Streptophyta</taxon>
        <taxon>Embryophyta</taxon>
        <taxon>Tracheophyta</taxon>
        <taxon>Spermatophyta</taxon>
        <taxon>Magnoliopsida</taxon>
        <taxon>Liliopsida</taxon>
        <taxon>Poales</taxon>
        <taxon>Poaceae</taxon>
        <taxon>BOP clade</taxon>
        <taxon>Oryzoideae</taxon>
        <taxon>Oryzeae</taxon>
        <taxon>Oryzinae</taxon>
        <taxon>Oryza</taxon>
    </lineage>
</organism>
<keyword evidence="2" id="KW-1185">Reference proteome</keyword>
<reference evidence="1 2" key="2">
    <citation type="submission" date="2018-04" db="EMBL/GenBank/DDBJ databases">
        <title>OglaRS2 (Oryza glaberrima Reference Sequence Version 2).</title>
        <authorList>
            <person name="Zhang J."/>
            <person name="Kudrna D."/>
            <person name="Lee S."/>
            <person name="Talag J."/>
            <person name="Rajasekar S."/>
            <person name="Wing R.A."/>
        </authorList>
    </citation>
    <scope>NUCLEOTIDE SEQUENCE [LARGE SCALE GENOMIC DNA]</scope>
    <source>
        <strain evidence="1 2">cv. IRGC 96717</strain>
    </source>
</reference>
<proteinExistence type="predicted"/>
<dbReference type="HOGENOM" id="CLU_1565316_0_0_1"/>
<accession>I1QHB3</accession>
<sequence>MAVGAAAAVMGMRMAATKECDVAAASLAEFHVSPAGVRGLVESGATAVPPSCHRSSSRQATAVRARRHFHRCDRRPLTAAAAAVGWVWWTVPQIFYGRIQLGGQPHQYEELHQYWPEEPHQYTHGEEYHCMQGTMSHHYNMDNVRNNEWADRDDERTVWDRSNLYVSMPIS</sequence>
<protein>
    <submittedName>
        <fullName evidence="1">Uncharacterized protein</fullName>
    </submittedName>
</protein>
<name>I1QHB3_ORYGL</name>
<dbReference type="EnsemblPlants" id="ORGLA08G0081400.1">
    <property type="protein sequence ID" value="ORGLA08G0081400.1"/>
    <property type="gene ID" value="ORGLA08G0081400"/>
</dbReference>
<dbReference type="Gramene" id="ORGLA08G0081400.1">
    <property type="protein sequence ID" value="ORGLA08G0081400.1"/>
    <property type="gene ID" value="ORGLA08G0081400"/>
</dbReference>
<evidence type="ECO:0000313" key="1">
    <source>
        <dbReference type="EnsemblPlants" id="ORGLA08G0081400.1"/>
    </source>
</evidence>
<dbReference type="Proteomes" id="UP000007306">
    <property type="component" value="Chromosome 8"/>
</dbReference>
<dbReference type="AlphaFoldDB" id="I1QHB3"/>
<evidence type="ECO:0000313" key="2">
    <source>
        <dbReference type="Proteomes" id="UP000007306"/>
    </source>
</evidence>
<reference evidence="1" key="1">
    <citation type="submission" date="2015-06" db="UniProtKB">
        <authorList>
            <consortium name="EnsemblPlants"/>
        </authorList>
    </citation>
    <scope>IDENTIFICATION</scope>
</reference>